<sequence>MKLFYFLVACCCCFGQAQAQLRLSGQIQNARPGTAITVNVPFDAWFHASNSKEVQPDAQGKFAVTLPVQKPQVIFLDYAGHRVYLYAKPRKSLELSIDWKTFPADIQFGGSLRKENQFRQELGLTRYRLGPETWNDTLTAPAQILLAIGQNQRMVATQLANRKRVFSPAFIQMTQADIQYYPVAKLWRLTYANNVWGGRSRSASGREEWRQALQKAHAAQPISNAAAVPSYFYQELLAYYPRFLEVSAASKAEFAKVVEEIFQKPFAVALTEIKEKGERFWEYKALVHGLSGPALESGLASFLNNGILAGELAYQQEAYDDFVARFPASKYRKHIEQQMQRFWQSRKEGNEAGIQLTQYSDSLQRLEDILPAHQGKVVYVDLWGSWCGPCREEFAHAKALHERFRGKPVDFVYIAFEHSVNPQKTWQETIKFYGLTGRHVLGNKKLEQYFQKLYAANGTMIFPSYLLIDKTGNVVTIQAQRPSAKEALYRQIESLL</sequence>
<reference evidence="7 9" key="2">
    <citation type="submission" date="2019-09" db="EMBL/GenBank/DDBJ databases">
        <title>A bacterium isolated from glacier soil.</title>
        <authorList>
            <person name="Liu Q."/>
        </authorList>
    </citation>
    <scope>NUCLEOTIDE SEQUENCE [LARGE SCALE GENOMIC DNA]</scope>
    <source>
        <strain evidence="7 9">MDT1-10-3</strain>
    </source>
</reference>
<name>A0A5M8QE11_9BACT</name>
<dbReference type="InterPro" id="IPR013766">
    <property type="entry name" value="Thioredoxin_domain"/>
</dbReference>
<dbReference type="Proteomes" id="UP001570846">
    <property type="component" value="Unassembled WGS sequence"/>
</dbReference>
<evidence type="ECO:0000313" key="10">
    <source>
        <dbReference type="Proteomes" id="UP001570846"/>
    </source>
</evidence>
<feature type="signal peptide" evidence="5">
    <location>
        <begin position="1"/>
        <end position="19"/>
    </location>
</feature>
<dbReference type="Pfam" id="PF08534">
    <property type="entry name" value="Redoxin"/>
    <property type="match status" value="1"/>
</dbReference>
<dbReference type="AlphaFoldDB" id="A0A5M8QE11"/>
<proteinExistence type="predicted"/>
<organism evidence="7 9">
    <name type="scientific">Rufibacter glacialis</name>
    <dbReference type="NCBI Taxonomy" id="1259555"/>
    <lineage>
        <taxon>Bacteria</taxon>
        <taxon>Pseudomonadati</taxon>
        <taxon>Bacteroidota</taxon>
        <taxon>Cytophagia</taxon>
        <taxon>Cytophagales</taxon>
        <taxon>Hymenobacteraceae</taxon>
        <taxon>Rufibacter</taxon>
    </lineage>
</organism>
<evidence type="ECO:0000256" key="4">
    <source>
        <dbReference type="ARBA" id="ARBA00023284"/>
    </source>
</evidence>
<keyword evidence="4" id="KW-0676">Redox-active center</keyword>
<dbReference type="Proteomes" id="UP000323866">
    <property type="component" value="Unassembled WGS sequence"/>
</dbReference>
<evidence type="ECO:0000313" key="9">
    <source>
        <dbReference type="Proteomes" id="UP000323866"/>
    </source>
</evidence>
<evidence type="ECO:0000259" key="6">
    <source>
        <dbReference type="PROSITE" id="PS51352"/>
    </source>
</evidence>
<feature type="domain" description="Thioredoxin" evidence="6">
    <location>
        <begin position="333"/>
        <end position="496"/>
    </location>
</feature>
<evidence type="ECO:0000256" key="3">
    <source>
        <dbReference type="ARBA" id="ARBA00023157"/>
    </source>
</evidence>
<keyword evidence="2" id="KW-0201">Cytochrome c-type biogenesis</keyword>
<dbReference type="Gene3D" id="3.40.30.10">
    <property type="entry name" value="Glutaredoxin"/>
    <property type="match status" value="1"/>
</dbReference>
<dbReference type="PROSITE" id="PS51352">
    <property type="entry name" value="THIOREDOXIN_2"/>
    <property type="match status" value="1"/>
</dbReference>
<keyword evidence="3" id="KW-1015">Disulfide bond</keyword>
<keyword evidence="5" id="KW-0732">Signal</keyword>
<dbReference type="EMBL" id="VKKZ01000021">
    <property type="protein sequence ID" value="KAA6433418.1"/>
    <property type="molecule type" value="Genomic_DNA"/>
</dbReference>
<protein>
    <submittedName>
        <fullName evidence="7">TlpA family protein disulfide reductase</fullName>
    </submittedName>
</protein>
<accession>A0A5M8QE11</accession>
<dbReference type="CDD" id="cd02966">
    <property type="entry name" value="TlpA_like_family"/>
    <property type="match status" value="1"/>
</dbReference>
<dbReference type="GO" id="GO:0016491">
    <property type="term" value="F:oxidoreductase activity"/>
    <property type="evidence" value="ECO:0007669"/>
    <property type="project" value="InterPro"/>
</dbReference>
<dbReference type="GO" id="GO:0017004">
    <property type="term" value="P:cytochrome complex assembly"/>
    <property type="evidence" value="ECO:0007669"/>
    <property type="project" value="UniProtKB-KW"/>
</dbReference>
<comment type="subcellular location">
    <subcellularLocation>
        <location evidence="1">Cell envelope</location>
    </subcellularLocation>
</comment>
<evidence type="ECO:0000256" key="5">
    <source>
        <dbReference type="SAM" id="SignalP"/>
    </source>
</evidence>
<keyword evidence="10" id="KW-1185">Reference proteome</keyword>
<reference evidence="8 10" key="3">
    <citation type="submission" date="2024-08" db="EMBL/GenBank/DDBJ databases">
        <authorList>
            <person name="Wei W."/>
        </authorList>
    </citation>
    <scope>NUCLEOTIDE SEQUENCE [LARGE SCALE GENOMIC DNA]</scope>
    <source>
        <strain evidence="8 10">XU2</strain>
    </source>
</reference>
<dbReference type="PANTHER" id="PTHR42852">
    <property type="entry name" value="THIOL:DISULFIDE INTERCHANGE PROTEIN DSBE"/>
    <property type="match status" value="1"/>
</dbReference>
<evidence type="ECO:0000256" key="2">
    <source>
        <dbReference type="ARBA" id="ARBA00022748"/>
    </source>
</evidence>
<dbReference type="PANTHER" id="PTHR42852:SF6">
    <property type="entry name" value="THIOL:DISULFIDE INTERCHANGE PROTEIN DSBE"/>
    <property type="match status" value="1"/>
</dbReference>
<evidence type="ECO:0000313" key="7">
    <source>
        <dbReference type="EMBL" id="KAA6433418.1"/>
    </source>
</evidence>
<dbReference type="InterPro" id="IPR036249">
    <property type="entry name" value="Thioredoxin-like_sf"/>
</dbReference>
<dbReference type="GO" id="GO:0030313">
    <property type="term" value="C:cell envelope"/>
    <property type="evidence" value="ECO:0007669"/>
    <property type="project" value="UniProtKB-SubCell"/>
</dbReference>
<dbReference type="RefSeq" id="WP_149099078.1">
    <property type="nucleotide sequence ID" value="NZ_BMMG01000004.1"/>
</dbReference>
<reference evidence="7 9" key="1">
    <citation type="submission" date="2019-07" db="EMBL/GenBank/DDBJ databases">
        <authorList>
            <person name="Qu J.-H."/>
        </authorList>
    </citation>
    <scope>NUCLEOTIDE SEQUENCE [LARGE SCALE GENOMIC DNA]</scope>
    <source>
        <strain evidence="7 9">MDT1-10-3</strain>
    </source>
</reference>
<comment type="caution">
    <text evidence="7">The sequence shown here is derived from an EMBL/GenBank/DDBJ whole genome shotgun (WGS) entry which is preliminary data.</text>
</comment>
<dbReference type="InterPro" id="IPR050553">
    <property type="entry name" value="Thioredoxin_ResA/DsbE_sf"/>
</dbReference>
<dbReference type="SUPFAM" id="SSF52833">
    <property type="entry name" value="Thioredoxin-like"/>
    <property type="match status" value="1"/>
</dbReference>
<evidence type="ECO:0000313" key="8">
    <source>
        <dbReference type="EMBL" id="MFA1771056.1"/>
    </source>
</evidence>
<dbReference type="InterPro" id="IPR013740">
    <property type="entry name" value="Redoxin"/>
</dbReference>
<feature type="chain" id="PRO_5024387462" evidence="5">
    <location>
        <begin position="20"/>
        <end position="496"/>
    </location>
</feature>
<evidence type="ECO:0000256" key="1">
    <source>
        <dbReference type="ARBA" id="ARBA00004196"/>
    </source>
</evidence>
<gene>
    <name evidence="8" type="ORF">ACD591_07110</name>
    <name evidence="7" type="ORF">FOE74_13160</name>
</gene>
<dbReference type="OrthoDB" id="6399635at2"/>
<dbReference type="EMBL" id="JBGOGF010000003">
    <property type="protein sequence ID" value="MFA1771056.1"/>
    <property type="molecule type" value="Genomic_DNA"/>
</dbReference>